<keyword evidence="4" id="KW-0055">Arginine biosynthesis</keyword>
<organism evidence="6 7">
    <name type="scientific">Pyxidicoccus parkwayensis</name>
    <dbReference type="NCBI Taxonomy" id="2813578"/>
    <lineage>
        <taxon>Bacteria</taxon>
        <taxon>Pseudomonadati</taxon>
        <taxon>Myxococcota</taxon>
        <taxon>Myxococcia</taxon>
        <taxon>Myxococcales</taxon>
        <taxon>Cystobacterineae</taxon>
        <taxon>Myxococcaceae</taxon>
        <taxon>Pyxidicoccus</taxon>
    </lineage>
</organism>
<reference evidence="6 7" key="1">
    <citation type="submission" date="2021-02" db="EMBL/GenBank/DDBJ databases">
        <title>De Novo genome assembly of isolated myxobacteria.</title>
        <authorList>
            <person name="Stevens D.C."/>
        </authorList>
    </citation>
    <scope>NUCLEOTIDE SEQUENCE [LARGE SCALE GENOMIC DNA]</scope>
    <source>
        <strain evidence="7">SCPEA02</strain>
    </source>
</reference>
<dbReference type="InterPro" id="IPR036291">
    <property type="entry name" value="NAD(P)-bd_dom_sf"/>
</dbReference>
<dbReference type="InterPro" id="IPR058924">
    <property type="entry name" value="AGPR_dimerisation_dom"/>
</dbReference>
<dbReference type="SUPFAM" id="SSF51735">
    <property type="entry name" value="NAD(P)-binding Rossmann-fold domains"/>
    <property type="match status" value="1"/>
</dbReference>
<evidence type="ECO:0000256" key="4">
    <source>
        <dbReference type="HAMAP-Rule" id="MF_00150"/>
    </source>
</evidence>
<dbReference type="InterPro" id="IPR000706">
    <property type="entry name" value="AGPR_type-1"/>
</dbReference>
<comment type="pathway">
    <text evidence="4">Amino-acid biosynthesis; L-arginine biosynthesis; N(2)-acetyl-L-ornithine from L-glutamate: step 3/4.</text>
</comment>
<dbReference type="PANTHER" id="PTHR32338">
    <property type="entry name" value="N-ACETYL-GAMMA-GLUTAMYL-PHOSPHATE REDUCTASE, CHLOROPLASTIC-RELATED-RELATED"/>
    <property type="match status" value="1"/>
</dbReference>
<dbReference type="EC" id="1.2.1.38" evidence="4"/>
<comment type="function">
    <text evidence="4">Catalyzes the NADPH-dependent reduction of N-acetyl-5-glutamyl phosphate to yield N-acetyl-L-glutamate 5-semialdehyde.</text>
</comment>
<evidence type="ECO:0000313" key="7">
    <source>
        <dbReference type="Proteomes" id="UP000662747"/>
    </source>
</evidence>
<comment type="subcellular location">
    <subcellularLocation>
        <location evidence="4">Cytoplasm</location>
    </subcellularLocation>
</comment>
<dbReference type="PANTHER" id="PTHR32338:SF11">
    <property type="entry name" value="[LYSW]-L-2-AMINOADIPATE_[LYSW]-L-GLUTAMATE PHOSPHATE REDUCTASE-RELATED"/>
    <property type="match status" value="1"/>
</dbReference>
<evidence type="ECO:0000256" key="2">
    <source>
        <dbReference type="ARBA" id="ARBA00022857"/>
    </source>
</evidence>
<dbReference type="HAMAP" id="MF_00150">
    <property type="entry name" value="ArgC_type1"/>
    <property type="match status" value="1"/>
</dbReference>
<keyword evidence="3 4" id="KW-0560">Oxidoreductase</keyword>
<dbReference type="InterPro" id="IPR000534">
    <property type="entry name" value="Semialdehyde_DH_NAD-bd"/>
</dbReference>
<dbReference type="GO" id="GO:0003942">
    <property type="term" value="F:N-acetyl-gamma-glutamyl-phosphate reductase activity"/>
    <property type="evidence" value="ECO:0007669"/>
    <property type="project" value="UniProtKB-EC"/>
</dbReference>
<dbReference type="Gene3D" id="3.30.360.10">
    <property type="entry name" value="Dihydrodipicolinate Reductase, domain 2"/>
    <property type="match status" value="1"/>
</dbReference>
<evidence type="ECO:0000256" key="1">
    <source>
        <dbReference type="ARBA" id="ARBA00022605"/>
    </source>
</evidence>
<evidence type="ECO:0000313" key="6">
    <source>
        <dbReference type="EMBL" id="QSQ19877.1"/>
    </source>
</evidence>
<evidence type="ECO:0000256" key="3">
    <source>
        <dbReference type="ARBA" id="ARBA00023002"/>
    </source>
</evidence>
<feature type="domain" description="Semialdehyde dehydrogenase NAD-binding" evidence="5">
    <location>
        <begin position="3"/>
        <end position="137"/>
    </location>
</feature>
<dbReference type="RefSeq" id="WP_206721458.1">
    <property type="nucleotide sequence ID" value="NZ_CP071090.1"/>
</dbReference>
<dbReference type="Proteomes" id="UP000662747">
    <property type="component" value="Chromosome"/>
</dbReference>
<comment type="similarity">
    <text evidence="4">Belongs to the NAGSA dehydrogenase family. Type 1 subfamily.</text>
</comment>
<dbReference type="NCBIfam" id="TIGR01850">
    <property type="entry name" value="argC"/>
    <property type="match status" value="1"/>
</dbReference>
<dbReference type="SMART" id="SM00859">
    <property type="entry name" value="Semialdhyde_dh"/>
    <property type="match status" value="1"/>
</dbReference>
<evidence type="ECO:0000259" key="5">
    <source>
        <dbReference type="SMART" id="SM00859"/>
    </source>
</evidence>
<dbReference type="Gene3D" id="3.40.50.720">
    <property type="entry name" value="NAD(P)-binding Rossmann-like Domain"/>
    <property type="match status" value="1"/>
</dbReference>
<feature type="active site" evidence="4">
    <location>
        <position position="145"/>
    </location>
</feature>
<dbReference type="InterPro" id="IPR050085">
    <property type="entry name" value="AGPR"/>
</dbReference>
<proteinExistence type="inferred from homology"/>
<sequence length="345" mass="36951">MTRVAVLGASGYTGGEVLRLLLAHPGVEVVQATSDQFAGKRLDYPHPHLRGLGALRFTPHEQLGPCDVLLSCMPQGGLHQRWPRISELAGRVVDLSADFRLEDAEHARWYRKNPRPAGTPEFVYGLPEWTAAQLPNARLVAVPGCMAHAALLALLPLVRAGLVKPDVIVDAKTGSSGGGATPDRASHHPERANALRCYKPVGHRHTGEIESITARLTGQRPTVHFSATAVPSVRGVLATVHAFAARPIDESEPLRALASTYREKPFVHVVRPNASASPFPEPGPLLGTNHCDLSVDVDAERGRIVVNAALDNLVKGAAGTAVHVLNLMLGRPETEGLVFRGLHPL</sequence>
<accession>A0ABX7NLY5</accession>
<dbReference type="EMBL" id="CP071090">
    <property type="protein sequence ID" value="QSQ19877.1"/>
    <property type="molecule type" value="Genomic_DNA"/>
</dbReference>
<keyword evidence="4" id="KW-0963">Cytoplasm</keyword>
<keyword evidence="7" id="KW-1185">Reference proteome</keyword>
<protein>
    <recommendedName>
        <fullName evidence="4">N-acetyl-gamma-glutamyl-phosphate reductase</fullName>
        <shortName evidence="4">AGPR</shortName>
        <ecNumber evidence="4">1.2.1.38</ecNumber>
    </recommendedName>
    <alternativeName>
        <fullName evidence="4">N-acetyl-glutamate semialdehyde dehydrogenase</fullName>
        <shortName evidence="4">NAGSA dehydrogenase</shortName>
    </alternativeName>
</protein>
<gene>
    <name evidence="4 6" type="primary">argC</name>
    <name evidence="6" type="ORF">JY651_31935</name>
</gene>
<keyword evidence="1 4" id="KW-0028">Amino-acid biosynthesis</keyword>
<comment type="catalytic activity">
    <reaction evidence="4">
        <text>N-acetyl-L-glutamate 5-semialdehyde + phosphate + NADP(+) = N-acetyl-L-glutamyl 5-phosphate + NADPH + H(+)</text>
        <dbReference type="Rhea" id="RHEA:21588"/>
        <dbReference type="ChEBI" id="CHEBI:15378"/>
        <dbReference type="ChEBI" id="CHEBI:29123"/>
        <dbReference type="ChEBI" id="CHEBI:43474"/>
        <dbReference type="ChEBI" id="CHEBI:57783"/>
        <dbReference type="ChEBI" id="CHEBI:57936"/>
        <dbReference type="ChEBI" id="CHEBI:58349"/>
        <dbReference type="EC" id="1.2.1.38"/>
    </reaction>
</comment>
<dbReference type="SUPFAM" id="SSF55347">
    <property type="entry name" value="Glyceraldehyde-3-phosphate dehydrogenase-like, C-terminal domain"/>
    <property type="match status" value="1"/>
</dbReference>
<dbReference type="Pfam" id="PF22698">
    <property type="entry name" value="Semialdhyde_dhC_1"/>
    <property type="match status" value="1"/>
</dbReference>
<keyword evidence="2 4" id="KW-0521">NADP</keyword>
<dbReference type="Pfam" id="PF01118">
    <property type="entry name" value="Semialdhyde_dh"/>
    <property type="match status" value="1"/>
</dbReference>
<name>A0ABX7NLY5_9BACT</name>